<evidence type="ECO:0000256" key="3">
    <source>
        <dbReference type="ARBA" id="ARBA00022691"/>
    </source>
</evidence>
<dbReference type="Proteomes" id="UP000220927">
    <property type="component" value="Plasmid pRapFH23a"/>
</dbReference>
<comment type="similarity">
    <text evidence="7">Belongs to the radical SAM superfamily. Anaerobic sulfatase-maturating enzyme family.</text>
</comment>
<dbReference type="AlphaFoldDB" id="A0AAE5U048"/>
<keyword evidence="10" id="KW-0614">Plasmid</keyword>
<evidence type="ECO:0000313" key="10">
    <source>
        <dbReference type="EMBL" id="QAS80890.1"/>
    </source>
</evidence>
<evidence type="ECO:0000256" key="7">
    <source>
        <dbReference type="ARBA" id="ARBA00023601"/>
    </source>
</evidence>
<proteinExistence type="inferred from homology"/>
<dbReference type="InterPro" id="IPR007197">
    <property type="entry name" value="rSAM"/>
</dbReference>
<dbReference type="InterPro" id="IPR023885">
    <property type="entry name" value="4Fe4S-binding_SPASM_dom"/>
</dbReference>
<keyword evidence="2" id="KW-0004">4Fe-4S</keyword>
<keyword evidence="6" id="KW-0411">Iron-sulfur</keyword>
<comment type="cofactor">
    <cofactor evidence="1">
        <name>[4Fe-4S] cluster</name>
        <dbReference type="ChEBI" id="CHEBI:49883"/>
    </cofactor>
</comment>
<dbReference type="CDD" id="cd21109">
    <property type="entry name" value="SPASM"/>
    <property type="match status" value="1"/>
</dbReference>
<dbReference type="InterPro" id="IPR058240">
    <property type="entry name" value="rSAM_sf"/>
</dbReference>
<reference evidence="10 11" key="1">
    <citation type="submission" date="2019-01" db="EMBL/GenBank/DDBJ databases">
        <title>Genomic insights into the origins and evolution of symbiotic genes in the Phaseolus vulgaris microsymbionts.</title>
        <authorList>
            <person name="Tong W."/>
        </authorList>
    </citation>
    <scope>NUCLEOTIDE SEQUENCE [LARGE SCALE GENOMIC DNA]</scope>
    <source>
        <strain evidence="10 11">FH23</strain>
        <plasmid evidence="11">prapfh23a</plasmid>
    </source>
</reference>
<evidence type="ECO:0000259" key="9">
    <source>
        <dbReference type="Pfam" id="PF13186"/>
    </source>
</evidence>
<dbReference type="InterPro" id="IPR023867">
    <property type="entry name" value="Sulphatase_maturase_rSAM"/>
</dbReference>
<dbReference type="Pfam" id="PF04055">
    <property type="entry name" value="Radical_SAM"/>
    <property type="match status" value="1"/>
</dbReference>
<dbReference type="SFLD" id="SFLDS00029">
    <property type="entry name" value="Radical_SAM"/>
    <property type="match status" value="1"/>
</dbReference>
<evidence type="ECO:0000256" key="1">
    <source>
        <dbReference type="ARBA" id="ARBA00001966"/>
    </source>
</evidence>
<evidence type="ECO:0000256" key="5">
    <source>
        <dbReference type="ARBA" id="ARBA00023004"/>
    </source>
</evidence>
<sequence length="478" mass="52988">MLQPATIQALSRRDTGGITWDEVAEIALPAGPLALQVSLGDIEGEIYAQWEFEPSLGGSIGQLRIDLSTLDHTSVVLTGSQANPVARDFTGARLPRPGASLALFVENRAVSPAIRRMISVTCGESAFVHWQQTLTPPAQWFYVEITNICNLKCPFCPSKDLLRPRQHMSLALAETVFRKIADYIAAQSLGEAYVQFRPMVFLHVMGEPVLHPRLQRVVQLAHEAGLAVAVFTNVTMINRQNIGKLIEAAPELVTLSVNTPTELGYAKLGTKDTLNDQHERVKSYLRERAEAGSFKTAVDIQYMSSKGDNVRGEGLVQSTQDVWRLFRRWLAINRSIHRHQNVSFRSLPRLQMVDMANPLSPHLDPSFRIPLGYGVNLTIKTACSFGNVTLPKGRKVRPTRFGQCPYNSPFQQMVVFVDGSVSFCNLDYENTVNLGDLSKQSIEALWNGTRMTRTRNCMAAGILNEPVCQRCLGVVAPS</sequence>
<dbReference type="InterPro" id="IPR034391">
    <property type="entry name" value="AdoMet-like_SPASM_containing"/>
</dbReference>
<evidence type="ECO:0000256" key="4">
    <source>
        <dbReference type="ARBA" id="ARBA00022723"/>
    </source>
</evidence>
<organism evidence="10 11">
    <name type="scientific">Rhizobium acidisoli</name>
    <dbReference type="NCBI Taxonomy" id="1538158"/>
    <lineage>
        <taxon>Bacteria</taxon>
        <taxon>Pseudomonadati</taxon>
        <taxon>Pseudomonadota</taxon>
        <taxon>Alphaproteobacteria</taxon>
        <taxon>Hyphomicrobiales</taxon>
        <taxon>Rhizobiaceae</taxon>
        <taxon>Rhizobium/Agrobacterium group</taxon>
        <taxon>Rhizobium</taxon>
    </lineage>
</organism>
<feature type="domain" description="Radical SAM core" evidence="8">
    <location>
        <begin position="143"/>
        <end position="277"/>
    </location>
</feature>
<keyword evidence="11" id="KW-1185">Reference proteome</keyword>
<gene>
    <name evidence="10" type="ORF">CO657_22955</name>
</gene>
<evidence type="ECO:0000259" key="8">
    <source>
        <dbReference type="Pfam" id="PF04055"/>
    </source>
</evidence>
<dbReference type="Pfam" id="PF13186">
    <property type="entry name" value="SPASM"/>
    <property type="match status" value="1"/>
</dbReference>
<dbReference type="GO" id="GO:0016491">
    <property type="term" value="F:oxidoreductase activity"/>
    <property type="evidence" value="ECO:0007669"/>
    <property type="project" value="InterPro"/>
</dbReference>
<geneLocation type="plasmid" evidence="11">
    <name>prapfh23a</name>
</geneLocation>
<name>A0AAE5U048_9HYPH</name>
<dbReference type="PANTHER" id="PTHR43273">
    <property type="entry name" value="ANAEROBIC SULFATASE-MATURATING ENZYME HOMOLOG ASLB-RELATED"/>
    <property type="match status" value="1"/>
</dbReference>
<evidence type="ECO:0000256" key="6">
    <source>
        <dbReference type="ARBA" id="ARBA00023014"/>
    </source>
</evidence>
<dbReference type="Gene3D" id="3.20.20.70">
    <property type="entry name" value="Aldolase class I"/>
    <property type="match status" value="1"/>
</dbReference>
<dbReference type="SFLD" id="SFLDG01387">
    <property type="entry name" value="BtrN-like_SPASM_domain_contain"/>
    <property type="match status" value="1"/>
</dbReference>
<dbReference type="PANTHER" id="PTHR43273:SF3">
    <property type="entry name" value="ANAEROBIC SULFATASE-MATURATING ENZYME HOMOLOG ASLB-RELATED"/>
    <property type="match status" value="1"/>
</dbReference>
<evidence type="ECO:0000313" key="11">
    <source>
        <dbReference type="Proteomes" id="UP000220927"/>
    </source>
</evidence>
<dbReference type="EMBL" id="CP034999">
    <property type="protein sequence ID" value="QAS80890.1"/>
    <property type="molecule type" value="Genomic_DNA"/>
</dbReference>
<dbReference type="CDD" id="cd01335">
    <property type="entry name" value="Radical_SAM"/>
    <property type="match status" value="1"/>
</dbReference>
<keyword evidence="3" id="KW-0949">S-adenosyl-L-methionine</keyword>
<accession>A0AAE5U048</accession>
<dbReference type="InterPro" id="IPR013785">
    <property type="entry name" value="Aldolase_TIM"/>
</dbReference>
<dbReference type="RefSeq" id="WP_054186231.1">
    <property type="nucleotide sequence ID" value="NZ_CP034999.1"/>
</dbReference>
<dbReference type="SFLD" id="SFLDG01067">
    <property type="entry name" value="SPASM/twitch_domain_containing"/>
    <property type="match status" value="1"/>
</dbReference>
<dbReference type="GO" id="GO:0046872">
    <property type="term" value="F:metal ion binding"/>
    <property type="evidence" value="ECO:0007669"/>
    <property type="project" value="UniProtKB-KW"/>
</dbReference>
<protein>
    <submittedName>
        <fullName evidence="10">Radical SAM/SPASM domain-containing protein</fullName>
    </submittedName>
</protein>
<keyword evidence="5" id="KW-0408">Iron</keyword>
<evidence type="ECO:0000256" key="2">
    <source>
        <dbReference type="ARBA" id="ARBA00022485"/>
    </source>
</evidence>
<keyword evidence="4" id="KW-0479">Metal-binding</keyword>
<dbReference type="KEGG" id="rad:CO657_22955"/>
<feature type="domain" description="4Fe4S-binding SPASM" evidence="9">
    <location>
        <begin position="404"/>
        <end position="471"/>
    </location>
</feature>
<dbReference type="SUPFAM" id="SSF102114">
    <property type="entry name" value="Radical SAM enzymes"/>
    <property type="match status" value="1"/>
</dbReference>
<dbReference type="GO" id="GO:0051536">
    <property type="term" value="F:iron-sulfur cluster binding"/>
    <property type="evidence" value="ECO:0007669"/>
    <property type="project" value="UniProtKB-KW"/>
</dbReference>